<evidence type="ECO:0000259" key="9">
    <source>
        <dbReference type="SMART" id="SM00761"/>
    </source>
</evidence>
<proteinExistence type="predicted"/>
<name>A0A4Y7QKX7_9AGAM</name>
<feature type="domain" description="Histone deacetylase interacting" evidence="9">
    <location>
        <begin position="734"/>
        <end position="835"/>
    </location>
</feature>
<evidence type="ECO:0000256" key="3">
    <source>
        <dbReference type="ARBA" id="ARBA00022737"/>
    </source>
</evidence>
<dbReference type="GO" id="GO:0000122">
    <property type="term" value="P:negative regulation of transcription by RNA polymerase II"/>
    <property type="evidence" value="ECO:0007669"/>
    <property type="project" value="TreeGrafter"/>
</dbReference>
<dbReference type="PROSITE" id="PS51477">
    <property type="entry name" value="PAH"/>
    <property type="match status" value="4"/>
</dbReference>
<sequence>MVMKATRCLRMKGPYQSEKSARVTQQFASHPPNILQCKLAEIFTVATMEQPVLSVTSLSRNTTPPTVQTPLEPQNSDKNPMTAPIPTTLPETEPPPLSSLLPTISEVPHIPLAAADTVSYVDTVKAQLHDKPEAYEQFLVIMNGFSAKDHASQVAEAHSVAERVAVLFQGYPDLMPQFNAYMTKLRKSSPPERSPPREGSLPTDPLPHAPKPQPPVNASPAPTNALPLNPEMDDANRPLNVTDALSYLDAVKLQFWEKPDVYNNFLDIMKDFKCQVIDTPGVIERVSMLFYGHPDLIQGFNTFLPPGYRIECTTGPSEHNIITVTTPSGTTTQSTDETHPFRMTGPAASAFPLATAPSGPPPGPGFAGQSASAVSSRPATPLPMATSRQNQVPPAPASPSIFGGSHHAASFLGALSANGHGSAADKQVAPGQDEFHHAIQYVNKIKTRFEDDTDTYKQFLEILHAYRKEQNTRDDSQVYAQVQVLFKDAPDLLAEFKDFLPSAGGFAGVQIHTAATDASEFVVGQSIPADKRAKTDAVPATQKRKKRPVDKDGPLGAPVAAAAKAGPNRTKKVKNAHRPEPHSPTFAAHNSHPPSPAQGQLYANNTHQHQHQQHHGGQPSYQHQGLLGPAHASSSGTGVPTSAQSNVQFFDRAKKALESREAYEEFLKLLALFTNEIIDTPTLVRRAEAFLGDGDLLAQFKDLLSWDDRKDGPDDLGGLRSWSIDSVNRPARETEERSGASYRRLPYAESRLACSGRDELCRSVLNDIWVSHPTWASEESGFVSHKKNSYEEALHKSEEERHEYQFYIEIIARTIALLQPLNERILDMTTEERHAFRLEADFGGSSKSIYHRALKKVYGRDGAGLEVLQALQECPAVAVPVVLPRLKQKHEEWRRAQREWNRVWREVDARNFYKSLDHQGITFKANDKKNITTKSFVVELEAAKAELLERRARRAAAARTEQPSPVVDDSDDSTRAWHLQYIIADMGVLQDSLKLVFSFLDRAQAQYSPQERRAVERVLRAFVPLFFMLPAAEFDAAFGSPVAGDGDDTFGSAEEGQPIVGTGAADDTEETTTGGLNKPSSTSSSPSKSGRRSAGGGAPSSTGGVPPGDLRKKLLKTAQEKASKAAAVSATAGSTSAAPSANGSRAVSPVGSDREDATMSPPSPAQSPLNAPPAPAVASTSMGGGRLKTSVSRGADEEVEWDDEIGREGLIDQRPFFANTTFYTLFRLIQLLYSRLLMCKETADRLASVPAKQSVFVVNPVAEQLGLVDASGPGAVLALAAHQPPVHAEIPPPAVAEGDGSTPASAGAPMEGAENTLPANTTPVTGAAEPTTGDVDMANADAEKSEILPSKNGVVQEQAQAPVDLPVTQPVIKDNNIPTEQTAPVPATNTTATAPIGGRAETHFYDYLLDACEKVFEGELEQTTFEENIRFLFGTKTRDYIYGDRAISPSFVQSRLVSLVFEHWPSPPVYFRPHPHPHSSSIFIPISSPPMNALYYRLPPSPEPWVRLYQPFTRQPADARRCANGQMGWYH</sequence>
<evidence type="ECO:0000256" key="4">
    <source>
        <dbReference type="ARBA" id="ARBA00023015"/>
    </source>
</evidence>
<feature type="compositionally biased region" description="Low complexity" evidence="8">
    <location>
        <begin position="1131"/>
        <end position="1141"/>
    </location>
</feature>
<dbReference type="Gene3D" id="1.20.1160.11">
    <property type="entry name" value="Paired amphipathic helix"/>
    <property type="match status" value="4"/>
</dbReference>
<feature type="compositionally biased region" description="Low complexity" evidence="8">
    <location>
        <begin position="554"/>
        <end position="567"/>
    </location>
</feature>
<dbReference type="VEuPathDB" id="FungiDB:BD410DRAFT_354871"/>
<evidence type="ECO:0000256" key="1">
    <source>
        <dbReference type="ARBA" id="ARBA00004123"/>
    </source>
</evidence>
<keyword evidence="11" id="KW-1185">Reference proteome</keyword>
<dbReference type="Pfam" id="PF02671">
    <property type="entry name" value="PAH"/>
    <property type="match status" value="4"/>
</dbReference>
<dbReference type="Pfam" id="PF16879">
    <property type="entry name" value="Sin3a_C"/>
    <property type="match status" value="2"/>
</dbReference>
<feature type="compositionally biased region" description="Pro residues" evidence="8">
    <location>
        <begin position="1161"/>
        <end position="1175"/>
    </location>
</feature>
<feature type="compositionally biased region" description="Low complexity" evidence="8">
    <location>
        <begin position="615"/>
        <end position="625"/>
    </location>
</feature>
<feature type="compositionally biased region" description="Pro residues" evidence="8">
    <location>
        <begin position="204"/>
        <end position="217"/>
    </location>
</feature>
<keyword evidence="4" id="KW-0805">Transcription regulation</keyword>
<dbReference type="PANTHER" id="PTHR12346:SF0">
    <property type="entry name" value="SIN3A, ISOFORM G"/>
    <property type="match status" value="1"/>
</dbReference>
<feature type="region of interest" description="Disordered" evidence="8">
    <location>
        <begin position="319"/>
        <end position="338"/>
    </location>
</feature>
<feature type="compositionally biased region" description="Low complexity" evidence="8">
    <location>
        <begin position="1099"/>
        <end position="1108"/>
    </location>
</feature>
<feature type="compositionally biased region" description="Polar residues" evidence="8">
    <location>
        <begin position="632"/>
        <end position="643"/>
    </location>
</feature>
<keyword evidence="5" id="KW-0804">Transcription</keyword>
<dbReference type="InterPro" id="IPR003822">
    <property type="entry name" value="PAH"/>
</dbReference>
<feature type="region of interest" description="Disordered" evidence="8">
    <location>
        <begin position="1045"/>
        <end position="1110"/>
    </location>
</feature>
<dbReference type="STRING" id="50990.A0A4Y7QKX7"/>
<dbReference type="GO" id="GO:0033698">
    <property type="term" value="C:Rpd3L complex"/>
    <property type="evidence" value="ECO:0007669"/>
    <property type="project" value="UniProtKB-ARBA"/>
</dbReference>
<evidence type="ECO:0000256" key="7">
    <source>
        <dbReference type="PROSITE-ProRule" id="PRU00810"/>
    </source>
</evidence>
<dbReference type="SUPFAM" id="SSF47762">
    <property type="entry name" value="PAH2 domain"/>
    <property type="match status" value="4"/>
</dbReference>
<feature type="region of interest" description="Disordered" evidence="8">
    <location>
        <begin position="1291"/>
        <end position="1335"/>
    </location>
</feature>
<evidence type="ECO:0000256" key="2">
    <source>
        <dbReference type="ARBA" id="ARBA00022491"/>
    </source>
</evidence>
<dbReference type="GO" id="GO:0003714">
    <property type="term" value="F:transcription corepressor activity"/>
    <property type="evidence" value="ECO:0007669"/>
    <property type="project" value="InterPro"/>
</dbReference>
<keyword evidence="2" id="KW-0678">Repressor</keyword>
<dbReference type="SMART" id="SM00761">
    <property type="entry name" value="HDAC_interact"/>
    <property type="match status" value="1"/>
</dbReference>
<dbReference type="FunFam" id="1.20.1160.11:FF:000001">
    <property type="entry name" value="Paired amphipathic helix protein Sin3"/>
    <property type="match status" value="1"/>
</dbReference>
<dbReference type="FunFam" id="1.20.1160.11:FF:000002">
    <property type="entry name" value="Paired amphipathic helix protein SIN3"/>
    <property type="match status" value="1"/>
</dbReference>
<dbReference type="FunFam" id="1.20.1160.11:FF:000003">
    <property type="entry name" value="Paired amphipathic helix SIN3-like protein"/>
    <property type="match status" value="1"/>
</dbReference>
<keyword evidence="6 7" id="KW-0539">Nucleus</keyword>
<dbReference type="OrthoDB" id="10265969at2759"/>
<feature type="compositionally biased region" description="Polar residues" evidence="8">
    <location>
        <begin position="57"/>
        <end position="79"/>
    </location>
</feature>
<feature type="compositionally biased region" description="Low complexity" evidence="8">
    <location>
        <begin position="1061"/>
        <end position="1088"/>
    </location>
</feature>
<feature type="region of interest" description="Disordered" evidence="8">
    <location>
        <begin position="185"/>
        <end position="237"/>
    </location>
</feature>
<accession>A0A4Y7QKX7</accession>
<feature type="compositionally biased region" description="Polar residues" evidence="8">
    <location>
        <begin position="597"/>
        <end position="606"/>
    </location>
</feature>
<evidence type="ECO:0000313" key="10">
    <source>
        <dbReference type="EMBL" id="TDL28283.1"/>
    </source>
</evidence>
<dbReference type="EMBL" id="ML170158">
    <property type="protein sequence ID" value="TDL28283.1"/>
    <property type="molecule type" value="Genomic_DNA"/>
</dbReference>
<evidence type="ECO:0000256" key="8">
    <source>
        <dbReference type="SAM" id="MobiDB-lite"/>
    </source>
</evidence>
<gene>
    <name evidence="10" type="ORF">BD410DRAFT_354871</name>
</gene>
<organism evidence="10 11">
    <name type="scientific">Rickenella mellea</name>
    <dbReference type="NCBI Taxonomy" id="50990"/>
    <lineage>
        <taxon>Eukaryota</taxon>
        <taxon>Fungi</taxon>
        <taxon>Dikarya</taxon>
        <taxon>Basidiomycota</taxon>
        <taxon>Agaricomycotina</taxon>
        <taxon>Agaricomycetes</taxon>
        <taxon>Hymenochaetales</taxon>
        <taxon>Rickenellaceae</taxon>
        <taxon>Rickenella</taxon>
    </lineage>
</organism>
<dbReference type="InterPro" id="IPR039774">
    <property type="entry name" value="Sin3-like"/>
</dbReference>
<feature type="region of interest" description="Disordered" evidence="8">
    <location>
        <begin position="57"/>
        <end position="94"/>
    </location>
</feature>
<feature type="region of interest" description="Disordered" evidence="8">
    <location>
        <begin position="353"/>
        <end position="397"/>
    </location>
</feature>
<reference evidence="10 11" key="1">
    <citation type="submission" date="2018-06" db="EMBL/GenBank/DDBJ databases">
        <title>A transcriptomic atlas of mushroom development highlights an independent origin of complex multicellularity.</title>
        <authorList>
            <consortium name="DOE Joint Genome Institute"/>
            <person name="Krizsan K."/>
            <person name="Almasi E."/>
            <person name="Merenyi Z."/>
            <person name="Sahu N."/>
            <person name="Viragh M."/>
            <person name="Koszo T."/>
            <person name="Mondo S."/>
            <person name="Kiss B."/>
            <person name="Balint B."/>
            <person name="Kues U."/>
            <person name="Barry K."/>
            <person name="Hegedus J.C."/>
            <person name="Henrissat B."/>
            <person name="Johnson J."/>
            <person name="Lipzen A."/>
            <person name="Ohm R."/>
            <person name="Nagy I."/>
            <person name="Pangilinan J."/>
            <person name="Yan J."/>
            <person name="Xiong Y."/>
            <person name="Grigoriev I.V."/>
            <person name="Hibbett D.S."/>
            <person name="Nagy L.G."/>
        </authorList>
    </citation>
    <scope>NUCLEOTIDE SEQUENCE [LARGE SCALE GENOMIC DNA]</scope>
    <source>
        <strain evidence="10 11">SZMC22713</strain>
    </source>
</reference>
<evidence type="ECO:0000256" key="5">
    <source>
        <dbReference type="ARBA" id="ARBA00023163"/>
    </source>
</evidence>
<dbReference type="Proteomes" id="UP000294933">
    <property type="component" value="Unassembled WGS sequence"/>
</dbReference>
<feature type="compositionally biased region" description="Low complexity" evidence="8">
    <location>
        <begin position="323"/>
        <end position="335"/>
    </location>
</feature>
<dbReference type="Pfam" id="PF08295">
    <property type="entry name" value="Sin3_corepress"/>
    <property type="match status" value="1"/>
</dbReference>
<protein>
    <recommendedName>
        <fullName evidence="9">Histone deacetylase interacting domain-containing protein</fullName>
    </recommendedName>
</protein>
<feature type="region of interest" description="Disordered" evidence="8">
    <location>
        <begin position="530"/>
        <end position="643"/>
    </location>
</feature>
<dbReference type="GO" id="GO:0010628">
    <property type="term" value="P:positive regulation of gene expression"/>
    <property type="evidence" value="ECO:0007669"/>
    <property type="project" value="UniProtKB-ARBA"/>
</dbReference>
<comment type="subcellular location">
    <subcellularLocation>
        <location evidence="1 7">Nucleus</location>
    </subcellularLocation>
</comment>
<dbReference type="InterPro" id="IPR036600">
    <property type="entry name" value="PAH_sf"/>
</dbReference>
<keyword evidence="3" id="KW-0677">Repeat</keyword>
<dbReference type="InterPro" id="IPR013194">
    <property type="entry name" value="HDAC_interact_dom"/>
</dbReference>
<feature type="region of interest" description="Disordered" evidence="8">
    <location>
        <begin position="1131"/>
        <end position="1195"/>
    </location>
</feature>
<dbReference type="PANTHER" id="PTHR12346">
    <property type="entry name" value="SIN3B-RELATED"/>
    <property type="match status" value="1"/>
</dbReference>
<evidence type="ECO:0000313" key="11">
    <source>
        <dbReference type="Proteomes" id="UP000294933"/>
    </source>
</evidence>
<evidence type="ECO:0000256" key="6">
    <source>
        <dbReference type="ARBA" id="ARBA00023242"/>
    </source>
</evidence>
<dbReference type="InterPro" id="IPR031693">
    <property type="entry name" value="Sin3_C"/>
</dbReference>